<dbReference type="EMBL" id="LIZS01000063">
    <property type="protein sequence ID" value="KPJ52351.1"/>
    <property type="molecule type" value="Genomic_DNA"/>
</dbReference>
<accession>A0A0S7WQU3</accession>
<comment type="caution">
    <text evidence="1">The sequence shown here is derived from an EMBL/GenBank/DDBJ whole genome shotgun (WGS) entry which is preliminary data.</text>
</comment>
<dbReference type="Proteomes" id="UP000052008">
    <property type="component" value="Unassembled WGS sequence"/>
</dbReference>
<protein>
    <submittedName>
        <fullName evidence="1">Uncharacterized protein</fullName>
    </submittedName>
</protein>
<sequence length="77" mass="8722">MEERCRRCNEIMFESWPIETGAPLAQDPTKPTAEFVNVDEEELIQCRHCGALHRFREMTGQPGARGGFEIIGLKDGD</sequence>
<organism evidence="1 2">
    <name type="scientific">candidate division TA06 bacterium DG_24</name>
    <dbReference type="NCBI Taxonomy" id="1703770"/>
    <lineage>
        <taxon>Bacteria</taxon>
        <taxon>Bacteria division TA06</taxon>
    </lineage>
</organism>
<proteinExistence type="predicted"/>
<name>A0A0S7WQU3_UNCT6</name>
<reference evidence="1 2" key="1">
    <citation type="journal article" date="2015" name="Microbiome">
        <title>Genomic resolution of linkages in carbon, nitrogen, and sulfur cycling among widespread estuary sediment bacteria.</title>
        <authorList>
            <person name="Baker B.J."/>
            <person name="Lazar C.S."/>
            <person name="Teske A.P."/>
            <person name="Dick G.J."/>
        </authorList>
    </citation>
    <scope>NUCLEOTIDE SEQUENCE [LARGE SCALE GENOMIC DNA]</scope>
    <source>
        <strain evidence="1">DG_24</strain>
    </source>
</reference>
<dbReference type="AlphaFoldDB" id="A0A0S7WQU3"/>
<gene>
    <name evidence="1" type="ORF">AMJ39_08095</name>
</gene>
<evidence type="ECO:0000313" key="1">
    <source>
        <dbReference type="EMBL" id="KPJ52351.1"/>
    </source>
</evidence>
<evidence type="ECO:0000313" key="2">
    <source>
        <dbReference type="Proteomes" id="UP000052008"/>
    </source>
</evidence>